<evidence type="ECO:0000256" key="4">
    <source>
        <dbReference type="ARBA" id="ARBA00022989"/>
    </source>
</evidence>
<dbReference type="EMBL" id="AP021906">
    <property type="protein sequence ID" value="BBP92218.1"/>
    <property type="molecule type" value="Genomic_DNA"/>
</dbReference>
<feature type="transmembrane region" description="Helical" evidence="6">
    <location>
        <begin position="71"/>
        <end position="92"/>
    </location>
</feature>
<feature type="transmembrane region" description="Helical" evidence="6">
    <location>
        <begin position="40"/>
        <end position="59"/>
    </location>
</feature>
<evidence type="ECO:0000313" key="7">
    <source>
        <dbReference type="EMBL" id="BBP92218.1"/>
    </source>
</evidence>
<sequence>MNVLSSSVITFILIVIILYILFTTWLTMRFRSKSNSEFNNAAKSLPAIVVGILLMSEFIGTKSTVGTAESAFTHGLSASWSIVTVAIAFFSFPFS</sequence>
<dbReference type="AlphaFoldDB" id="A0A5S9MGM9"/>
<keyword evidence="5 6" id="KW-0472">Membrane</keyword>
<protein>
    <recommendedName>
        <fullName evidence="9">Sodium/proline symporter</fullName>
    </recommendedName>
</protein>
<dbReference type="GO" id="GO:0016020">
    <property type="term" value="C:membrane"/>
    <property type="evidence" value="ECO:0007669"/>
    <property type="project" value="UniProtKB-SubCell"/>
</dbReference>
<evidence type="ECO:0000256" key="5">
    <source>
        <dbReference type="ARBA" id="ARBA00023136"/>
    </source>
</evidence>
<evidence type="ECO:0000256" key="3">
    <source>
        <dbReference type="ARBA" id="ARBA00022692"/>
    </source>
</evidence>
<evidence type="ECO:0000313" key="8">
    <source>
        <dbReference type="Proteomes" id="UP000464658"/>
    </source>
</evidence>
<comment type="similarity">
    <text evidence="2">Belongs to the sodium:solute symporter (SSF) (TC 2.A.21) family.</text>
</comment>
<proteinExistence type="inferred from homology"/>
<organism evidence="7 8">
    <name type="scientific">Bacillus safensis</name>
    <dbReference type="NCBI Taxonomy" id="561879"/>
    <lineage>
        <taxon>Bacteria</taxon>
        <taxon>Bacillati</taxon>
        <taxon>Bacillota</taxon>
        <taxon>Bacilli</taxon>
        <taxon>Bacillales</taxon>
        <taxon>Bacillaceae</taxon>
        <taxon>Bacillus</taxon>
    </lineage>
</organism>
<keyword evidence="4 6" id="KW-1133">Transmembrane helix</keyword>
<dbReference type="InterPro" id="IPR001734">
    <property type="entry name" value="Na/solute_symporter"/>
</dbReference>
<dbReference type="PROSITE" id="PS50283">
    <property type="entry name" value="NA_SOLUT_SYMP_3"/>
    <property type="match status" value="1"/>
</dbReference>
<dbReference type="Gene3D" id="1.20.1730.10">
    <property type="entry name" value="Sodium/glucose cotransporter"/>
    <property type="match status" value="1"/>
</dbReference>
<evidence type="ECO:0000256" key="2">
    <source>
        <dbReference type="ARBA" id="ARBA00006434"/>
    </source>
</evidence>
<dbReference type="InterPro" id="IPR038377">
    <property type="entry name" value="Na/Glc_symporter_sf"/>
</dbReference>
<dbReference type="Proteomes" id="UP000464658">
    <property type="component" value="Chromosome"/>
</dbReference>
<reference evidence="7 8" key="1">
    <citation type="submission" date="2019-12" db="EMBL/GenBank/DDBJ databases">
        <title>Full genome sequence of a Bacillus safensis strain isolated from commercially available natto in Indonesia.</title>
        <authorList>
            <person name="Yoshida M."/>
            <person name="Uomi M."/>
            <person name="Waturangi D."/>
            <person name="Ekaputri J.J."/>
            <person name="Setiamarga D.H.E."/>
        </authorList>
    </citation>
    <scope>NUCLEOTIDE SEQUENCE [LARGE SCALE GENOMIC DNA]</scope>
    <source>
        <strain evidence="7 8">IDN1</strain>
    </source>
</reference>
<evidence type="ECO:0000256" key="1">
    <source>
        <dbReference type="ARBA" id="ARBA00004141"/>
    </source>
</evidence>
<dbReference type="GO" id="GO:0022857">
    <property type="term" value="F:transmembrane transporter activity"/>
    <property type="evidence" value="ECO:0007669"/>
    <property type="project" value="InterPro"/>
</dbReference>
<keyword evidence="3 6" id="KW-0812">Transmembrane</keyword>
<feature type="transmembrane region" description="Helical" evidence="6">
    <location>
        <begin position="6"/>
        <end position="28"/>
    </location>
</feature>
<comment type="subcellular location">
    <subcellularLocation>
        <location evidence="1">Membrane</location>
        <topology evidence="1">Multi-pass membrane protein</topology>
    </subcellularLocation>
</comment>
<name>A0A5S9MGM9_BACIA</name>
<gene>
    <name evidence="7" type="ORF">BsIDN1_58360</name>
</gene>
<evidence type="ECO:0008006" key="9">
    <source>
        <dbReference type="Google" id="ProtNLM"/>
    </source>
</evidence>
<accession>A0A5S9MGM9</accession>
<evidence type="ECO:0000256" key="6">
    <source>
        <dbReference type="SAM" id="Phobius"/>
    </source>
</evidence>